<evidence type="ECO:0000313" key="3">
    <source>
        <dbReference type="EMBL" id="NEW05976.1"/>
    </source>
</evidence>
<sequence>MKKMIFSILLTTAVLTACGKSVGSMDQTMKGGTPGATESANHSDKGGMDHKAMVTEADKTKAELVKATFTLSNAKPLPNQDTTITVHIQDKDGMSIDKFDVQHEKKMHFIVVSKDLSFFNHIHPDYKGKGEFTVTTQFPNAGEFELIADFVPSGLGAMTKTEWVTTQGSVPEQKAILPDASLTQIVDGKEVTLTFDHLMAGMELNLNFNMKDAQTKQPVADLQPYLGAVGHVVILNQEGGEYLHVHPLEEKASGPDAKFMATFPHSGVFKIWGQFQQNGKVFTVPFVINVP</sequence>
<proteinExistence type="predicted"/>
<dbReference type="EMBL" id="JAAIKC010000002">
    <property type="protein sequence ID" value="NEW05976.1"/>
    <property type="molecule type" value="Genomic_DNA"/>
</dbReference>
<evidence type="ECO:0000256" key="2">
    <source>
        <dbReference type="SAM" id="SignalP"/>
    </source>
</evidence>
<feature type="signal peptide" evidence="2">
    <location>
        <begin position="1"/>
        <end position="19"/>
    </location>
</feature>
<reference evidence="3" key="1">
    <citation type="submission" date="2020-02" db="EMBL/GenBank/DDBJ databases">
        <authorList>
            <person name="Shen X.-R."/>
            <person name="Zhang Y.-X."/>
        </authorList>
    </citation>
    <scope>NUCLEOTIDE SEQUENCE</scope>
    <source>
        <strain evidence="3">SYP-B3998</strain>
    </source>
</reference>
<dbReference type="AlphaFoldDB" id="A0A6G3ZUS7"/>
<organism evidence="3">
    <name type="scientific">Paenibacillus sp. SYP-B3998</name>
    <dbReference type="NCBI Taxonomy" id="2678564"/>
    <lineage>
        <taxon>Bacteria</taxon>
        <taxon>Bacillati</taxon>
        <taxon>Bacillota</taxon>
        <taxon>Bacilli</taxon>
        <taxon>Bacillales</taxon>
        <taxon>Paenibacillaceae</taxon>
        <taxon>Paenibacillus</taxon>
    </lineage>
</organism>
<protein>
    <recommendedName>
        <fullName evidence="4">Secreted protein</fullName>
    </recommendedName>
</protein>
<gene>
    <name evidence="3" type="ORF">GK047_08140</name>
</gene>
<dbReference type="PROSITE" id="PS51257">
    <property type="entry name" value="PROKAR_LIPOPROTEIN"/>
    <property type="match status" value="1"/>
</dbReference>
<evidence type="ECO:0000256" key="1">
    <source>
        <dbReference type="SAM" id="MobiDB-lite"/>
    </source>
</evidence>
<evidence type="ECO:0008006" key="4">
    <source>
        <dbReference type="Google" id="ProtNLM"/>
    </source>
</evidence>
<accession>A0A6G3ZUS7</accession>
<feature type="region of interest" description="Disordered" evidence="1">
    <location>
        <begin position="25"/>
        <end position="47"/>
    </location>
</feature>
<feature type="chain" id="PRO_5026161725" description="Secreted protein" evidence="2">
    <location>
        <begin position="20"/>
        <end position="291"/>
    </location>
</feature>
<dbReference type="RefSeq" id="WP_163943997.1">
    <property type="nucleotide sequence ID" value="NZ_JAAIKC010000002.1"/>
</dbReference>
<name>A0A6G3ZUS7_9BACL</name>
<comment type="caution">
    <text evidence="3">The sequence shown here is derived from an EMBL/GenBank/DDBJ whole genome shotgun (WGS) entry which is preliminary data.</text>
</comment>
<keyword evidence="2" id="KW-0732">Signal</keyword>